<reference evidence="15" key="1">
    <citation type="submission" date="2020-06" db="EMBL/GenBank/DDBJ databases">
        <title>Legume-microbial interactions unlock mineral nutrients during tropical forest succession.</title>
        <authorList>
            <person name="Epihov D.Z."/>
        </authorList>
    </citation>
    <scope>NUCLEOTIDE SEQUENCE [LARGE SCALE GENOMIC DNA]</scope>
    <source>
        <strain evidence="15">Pan2503</strain>
    </source>
</reference>
<sequence length="312" mass="34818">MSASAESWKPEQDRLRVQGARVHNLKNVTVDIPHNAITVVTGVSGSGKSSLAFDTIYAEGQRRYVESLSAYARQFLERMEKPDVDEISGIAPAVAIRQKNSTRNPRSTVATSTEIYDYLRLLFARCGQTFCVQCGAEVRKDNPDEIATRVLSLGHGRRCYVLYQFRVAAVAPSASKRTSKKTATAPGADAVRQGLLELQKRGFNRLYQDGRVHEFSSPETLLDVDFTRPVYVLVDRLAVNPESRSRLVDSIEICYREGQGEAIVELIADSPGKAGERLTFNERFECKNDGTVYQEPEPRLFSFNNPYGACPR</sequence>
<keyword evidence="9" id="KW-0238">DNA-binding</keyword>
<proteinExistence type="inferred from homology"/>
<dbReference type="Proteomes" id="UP000567293">
    <property type="component" value="Unassembled WGS sequence"/>
</dbReference>
<evidence type="ECO:0000256" key="4">
    <source>
        <dbReference type="ARBA" id="ARBA00022741"/>
    </source>
</evidence>
<dbReference type="InterPro" id="IPR027417">
    <property type="entry name" value="P-loop_NTPase"/>
</dbReference>
<comment type="subcellular location">
    <subcellularLocation>
        <location evidence="1">Cytoplasm</location>
    </subcellularLocation>
</comment>
<dbReference type="Pfam" id="PF17760">
    <property type="entry name" value="UvrA_inter"/>
    <property type="match status" value="1"/>
</dbReference>
<keyword evidence="2" id="KW-0963">Cytoplasm</keyword>
<keyword evidence="8" id="KW-0267">Excision nuclease</keyword>
<dbReference type="SUPFAM" id="SSF52540">
    <property type="entry name" value="P-loop containing nucleoside triphosphate hydrolases"/>
    <property type="match status" value="1"/>
</dbReference>
<evidence type="ECO:0000256" key="13">
    <source>
        <dbReference type="ARBA" id="ARBA00042156"/>
    </source>
</evidence>
<comment type="similarity">
    <text evidence="11">Belongs to the ABC transporter superfamily. UvrA family.</text>
</comment>
<evidence type="ECO:0000256" key="9">
    <source>
        <dbReference type="ARBA" id="ARBA00023125"/>
    </source>
</evidence>
<gene>
    <name evidence="15" type="ORF">HRJ53_01915</name>
</gene>
<feature type="domain" description="UvrA interaction" evidence="14">
    <location>
        <begin position="191"/>
        <end position="265"/>
    </location>
</feature>
<dbReference type="GO" id="GO:0004518">
    <property type="term" value="F:nuclease activity"/>
    <property type="evidence" value="ECO:0007669"/>
    <property type="project" value="UniProtKB-KW"/>
</dbReference>
<keyword evidence="3" id="KW-0677">Repeat</keyword>
<name>A0A7V8SVB2_9BACT</name>
<dbReference type="GO" id="GO:0003677">
    <property type="term" value="F:DNA binding"/>
    <property type="evidence" value="ECO:0007669"/>
    <property type="project" value="UniProtKB-KW"/>
</dbReference>
<feature type="non-terminal residue" evidence="15">
    <location>
        <position position="312"/>
    </location>
</feature>
<comment type="caution">
    <text evidence="15">The sequence shown here is derived from an EMBL/GenBank/DDBJ whole genome shotgun (WGS) entry which is preliminary data.</text>
</comment>
<keyword evidence="5" id="KW-0227">DNA damage</keyword>
<evidence type="ECO:0000256" key="1">
    <source>
        <dbReference type="ARBA" id="ARBA00004496"/>
    </source>
</evidence>
<dbReference type="PANTHER" id="PTHR43152">
    <property type="entry name" value="UVRABC SYSTEM PROTEIN A"/>
    <property type="match status" value="1"/>
</dbReference>
<evidence type="ECO:0000256" key="2">
    <source>
        <dbReference type="ARBA" id="ARBA00022490"/>
    </source>
</evidence>
<dbReference type="Gene3D" id="3.40.50.300">
    <property type="entry name" value="P-loop containing nucleotide triphosphate hydrolases"/>
    <property type="match status" value="1"/>
</dbReference>
<dbReference type="AlphaFoldDB" id="A0A7V8SVB2"/>
<keyword evidence="16" id="KW-1185">Reference proteome</keyword>
<evidence type="ECO:0000256" key="11">
    <source>
        <dbReference type="ARBA" id="ARBA00038000"/>
    </source>
</evidence>
<dbReference type="GO" id="GO:0005524">
    <property type="term" value="F:ATP binding"/>
    <property type="evidence" value="ECO:0007669"/>
    <property type="project" value="UniProtKB-KW"/>
</dbReference>
<dbReference type="Gene3D" id="3.30.190.20">
    <property type="match status" value="1"/>
</dbReference>
<protein>
    <recommendedName>
        <fullName evidence="12">UvrABC system protein A</fullName>
    </recommendedName>
    <alternativeName>
        <fullName evidence="13">Excinuclease ABC subunit A</fullName>
    </alternativeName>
</protein>
<dbReference type="GO" id="GO:0006281">
    <property type="term" value="P:DNA repair"/>
    <property type="evidence" value="ECO:0007669"/>
    <property type="project" value="UniProtKB-KW"/>
</dbReference>
<evidence type="ECO:0000313" key="15">
    <source>
        <dbReference type="EMBL" id="MBA0083728.1"/>
    </source>
</evidence>
<dbReference type="GO" id="GO:0005737">
    <property type="term" value="C:cytoplasm"/>
    <property type="evidence" value="ECO:0007669"/>
    <property type="project" value="UniProtKB-SubCell"/>
</dbReference>
<keyword evidence="10" id="KW-0234">DNA repair</keyword>
<evidence type="ECO:0000256" key="7">
    <source>
        <dbReference type="ARBA" id="ARBA00022840"/>
    </source>
</evidence>
<evidence type="ECO:0000259" key="14">
    <source>
        <dbReference type="Pfam" id="PF17760"/>
    </source>
</evidence>
<dbReference type="PANTHER" id="PTHR43152:SF3">
    <property type="entry name" value="UVRABC SYSTEM PROTEIN A"/>
    <property type="match status" value="1"/>
</dbReference>
<organism evidence="15 16">
    <name type="scientific">Candidatus Acidiferrum panamense</name>
    <dbReference type="NCBI Taxonomy" id="2741543"/>
    <lineage>
        <taxon>Bacteria</taxon>
        <taxon>Pseudomonadati</taxon>
        <taxon>Acidobacteriota</taxon>
        <taxon>Terriglobia</taxon>
        <taxon>Candidatus Acidiferrales</taxon>
        <taxon>Candidatus Acidiferrum</taxon>
    </lineage>
</organism>
<keyword evidence="4" id="KW-0547">Nucleotide-binding</keyword>
<keyword evidence="6" id="KW-0228">DNA excision</keyword>
<evidence type="ECO:0000256" key="5">
    <source>
        <dbReference type="ARBA" id="ARBA00022763"/>
    </source>
</evidence>
<dbReference type="Gene3D" id="1.20.1580.10">
    <property type="entry name" value="ABC transporter ATPase like domain"/>
    <property type="match status" value="1"/>
</dbReference>
<keyword evidence="7" id="KW-0067">ATP-binding</keyword>
<evidence type="ECO:0000256" key="3">
    <source>
        <dbReference type="ARBA" id="ARBA00022737"/>
    </source>
</evidence>
<accession>A0A7V8SVB2</accession>
<dbReference type="EMBL" id="JACDQQ010000193">
    <property type="protein sequence ID" value="MBA0083728.1"/>
    <property type="molecule type" value="Genomic_DNA"/>
</dbReference>
<evidence type="ECO:0000256" key="10">
    <source>
        <dbReference type="ARBA" id="ARBA00023204"/>
    </source>
</evidence>
<evidence type="ECO:0000256" key="6">
    <source>
        <dbReference type="ARBA" id="ARBA00022769"/>
    </source>
</evidence>
<evidence type="ECO:0000256" key="8">
    <source>
        <dbReference type="ARBA" id="ARBA00022881"/>
    </source>
</evidence>
<evidence type="ECO:0000256" key="12">
    <source>
        <dbReference type="ARBA" id="ARBA00039316"/>
    </source>
</evidence>
<evidence type="ECO:0000313" key="16">
    <source>
        <dbReference type="Proteomes" id="UP000567293"/>
    </source>
</evidence>
<dbReference type="InterPro" id="IPR041102">
    <property type="entry name" value="UvrA_inter"/>
</dbReference>